<comment type="similarity">
    <text evidence="1">Belongs to the glycosyl hydrolase 2 family.</text>
</comment>
<evidence type="ECO:0000256" key="1">
    <source>
        <dbReference type="ARBA" id="ARBA00007401"/>
    </source>
</evidence>
<evidence type="ECO:0000259" key="6">
    <source>
        <dbReference type="Pfam" id="PF02837"/>
    </source>
</evidence>
<dbReference type="InterPro" id="IPR036156">
    <property type="entry name" value="Beta-gal/glucu_dom_sf"/>
</dbReference>
<feature type="domain" description="Glycoside hydrolase family 2 catalytic" evidence="5">
    <location>
        <begin position="564"/>
        <end position="869"/>
    </location>
</feature>
<dbReference type="GO" id="GO:0030246">
    <property type="term" value="F:carbohydrate binding"/>
    <property type="evidence" value="ECO:0007669"/>
    <property type="project" value="TreeGrafter"/>
</dbReference>
<dbReference type="SUPFAM" id="SSF49785">
    <property type="entry name" value="Galactose-binding domain-like"/>
    <property type="match status" value="1"/>
</dbReference>
<proteinExistence type="inferred from homology"/>
<dbReference type="GO" id="GO:0004566">
    <property type="term" value="F:beta-glucuronidase activity"/>
    <property type="evidence" value="ECO:0007669"/>
    <property type="project" value="TreeGrafter"/>
</dbReference>
<dbReference type="Proteomes" id="UP000886829">
    <property type="component" value="Unassembled WGS sequence"/>
</dbReference>
<dbReference type="InterPro" id="IPR017853">
    <property type="entry name" value="GH"/>
</dbReference>
<dbReference type="Pfam" id="PF02836">
    <property type="entry name" value="Glyco_hydro_2_C"/>
    <property type="match status" value="1"/>
</dbReference>
<evidence type="ECO:0008006" key="9">
    <source>
        <dbReference type="Google" id="ProtNLM"/>
    </source>
</evidence>
<feature type="domain" description="Glycoside hydrolase family 2 immunoglobulin-like beta-sandwich" evidence="4">
    <location>
        <begin position="508"/>
        <end position="562"/>
    </location>
</feature>
<evidence type="ECO:0000259" key="4">
    <source>
        <dbReference type="Pfam" id="PF00703"/>
    </source>
</evidence>
<reference evidence="7" key="1">
    <citation type="journal article" date="2021" name="PeerJ">
        <title>Extensive microbial diversity within the chicken gut microbiome revealed by metagenomics and culture.</title>
        <authorList>
            <person name="Gilroy R."/>
            <person name="Ravi A."/>
            <person name="Getino M."/>
            <person name="Pursley I."/>
            <person name="Horton D.L."/>
            <person name="Alikhan N.F."/>
            <person name="Baker D."/>
            <person name="Gharbi K."/>
            <person name="Hall N."/>
            <person name="Watson M."/>
            <person name="Adriaenssens E.M."/>
            <person name="Foster-Nyarko E."/>
            <person name="Jarju S."/>
            <person name="Secka A."/>
            <person name="Antonio M."/>
            <person name="Oren A."/>
            <person name="Chaudhuri R.R."/>
            <person name="La Ragione R."/>
            <person name="Hildebrand F."/>
            <person name="Pallen M.J."/>
        </authorList>
    </citation>
    <scope>NUCLEOTIDE SEQUENCE</scope>
    <source>
        <strain evidence="7">USASDec5-558</strain>
    </source>
</reference>
<dbReference type="Pfam" id="PF00703">
    <property type="entry name" value="Glyco_hydro_2"/>
    <property type="match status" value="1"/>
</dbReference>
<name>A0A9D1WC34_9GAMM</name>
<organism evidence="7 8">
    <name type="scientific">Candidatus Anaerobiospirillum pullistercoris</name>
    <dbReference type="NCBI Taxonomy" id="2838452"/>
    <lineage>
        <taxon>Bacteria</taxon>
        <taxon>Pseudomonadati</taxon>
        <taxon>Pseudomonadota</taxon>
        <taxon>Gammaproteobacteria</taxon>
        <taxon>Aeromonadales</taxon>
        <taxon>Succinivibrionaceae</taxon>
        <taxon>Anaerobiospirillum</taxon>
    </lineage>
</organism>
<protein>
    <recommendedName>
        <fullName evidence="9">Beta-glucuronidase</fullName>
    </recommendedName>
</protein>
<dbReference type="SUPFAM" id="SSF49303">
    <property type="entry name" value="beta-Galactosidase/glucuronidase domain"/>
    <property type="match status" value="1"/>
</dbReference>
<dbReference type="PANTHER" id="PTHR10066:SF67">
    <property type="entry name" value="BETA-GLUCURONIDASE"/>
    <property type="match status" value="1"/>
</dbReference>
<dbReference type="InterPro" id="IPR006104">
    <property type="entry name" value="Glyco_hydro_2_N"/>
</dbReference>
<keyword evidence="3" id="KW-0326">Glycosidase</keyword>
<evidence type="ECO:0000313" key="8">
    <source>
        <dbReference type="Proteomes" id="UP000886829"/>
    </source>
</evidence>
<evidence type="ECO:0000256" key="2">
    <source>
        <dbReference type="ARBA" id="ARBA00022801"/>
    </source>
</evidence>
<dbReference type="EMBL" id="DXEV01000061">
    <property type="protein sequence ID" value="HIX56446.1"/>
    <property type="molecule type" value="Genomic_DNA"/>
</dbReference>
<gene>
    <name evidence="7" type="ORF">H9850_03125</name>
</gene>
<dbReference type="InterPro" id="IPR008979">
    <property type="entry name" value="Galactose-bd-like_sf"/>
</dbReference>
<accession>A0A9D1WC34</accession>
<dbReference type="GO" id="GO:0005975">
    <property type="term" value="P:carbohydrate metabolic process"/>
    <property type="evidence" value="ECO:0007669"/>
    <property type="project" value="InterPro"/>
</dbReference>
<dbReference type="AlphaFoldDB" id="A0A9D1WC34"/>
<keyword evidence="2" id="KW-0378">Hydrolase</keyword>
<evidence type="ECO:0000259" key="5">
    <source>
        <dbReference type="Pfam" id="PF02836"/>
    </source>
</evidence>
<dbReference type="PANTHER" id="PTHR10066">
    <property type="entry name" value="BETA-GLUCURONIDASE"/>
    <property type="match status" value="1"/>
</dbReference>
<sequence>MLKPMENNYREVKSLDGLWAFWVDFAGEGYQKGYFRGLPPDEVQPITVPSSYNDIFSDPRIKNHIGDVWYQRQVLVPRSYSNRRVVLRFGSVSHKATVWIDGFEVAHHYGGFTPFEIDITHLVHAGDKFTIVVCCNNDLYLESSKLGLEADDDPAMAKSDNNNLAHVSSASSAPLSPFPNSFTFAGIQRSVQLIYTPYQFIDDLTVVSDVSPDLKKARVNVSLIARDMAGSNLNSLQLSPLMRRRLEIKKYELERQRYMLTSFNLTLSDIKGRVVARGVSAVTQVQKCDCRNCFKRHYCVRSPFRKEQDGEFDFEQPRDSTEVKGIDPSSKRSLNEYLEDNGIVSESDSGVCIGGTLDPEDFILNQEPQDCGPAKSSDYAAVSAVQDDLALSGGSRTTKARASTDYRSRFRRNSNNFASYSGYADGESGTSRFYEQCVPSDEEEEEAILETGVDDELSPETMGWDWQGSGDLDQIDSSFRAHYAQEHGAAAQAMPRRRVPTAAVPHNAHVSLEGVKYKGQVTLEVVDPTLWQPGYSYLYFLQVQLKSGDAVIDEYTLRVGIRSIEIRGQQLLINHKPFYFKGMARTEDSELRGQAFDYVTMIHDQSLMALLGANAYRTAHSPFSEEQMDYADLKGIVVIDETPALCWYRPELINERVQLAHKRTMAELINRDKNHPCVVMWSIATEPEQAISNKNSQDGADGLMIRQYLEPIVSYARRLDSSRPLTLVNLRDAKSNAAIVDLFDVLSVKFSDTELCKQIPAQDLAQLYEFLRQDLKPWLAYHKPVIVSEYGVDTLAGFYSESAERGSEEYQIKWLELCHHIFGENDAVVGEFLTFADINPVLGVRRDSRKGIFTRDRHPKSAVFTLTKHFLSC</sequence>
<dbReference type="Gene3D" id="2.60.40.10">
    <property type="entry name" value="Immunoglobulins"/>
    <property type="match status" value="1"/>
</dbReference>
<dbReference type="InterPro" id="IPR013783">
    <property type="entry name" value="Ig-like_fold"/>
</dbReference>
<dbReference type="Pfam" id="PF02837">
    <property type="entry name" value="Glyco_hydro_2_N"/>
    <property type="match status" value="1"/>
</dbReference>
<dbReference type="Gene3D" id="3.20.20.80">
    <property type="entry name" value="Glycosidases"/>
    <property type="match status" value="1"/>
</dbReference>
<dbReference type="InterPro" id="IPR006102">
    <property type="entry name" value="Ig-like_GH2"/>
</dbReference>
<comment type="caution">
    <text evidence="7">The sequence shown here is derived from an EMBL/GenBank/DDBJ whole genome shotgun (WGS) entry which is preliminary data.</text>
</comment>
<reference evidence="7" key="2">
    <citation type="submission" date="2021-04" db="EMBL/GenBank/DDBJ databases">
        <authorList>
            <person name="Gilroy R."/>
        </authorList>
    </citation>
    <scope>NUCLEOTIDE SEQUENCE</scope>
    <source>
        <strain evidence="7">USASDec5-558</strain>
    </source>
</reference>
<dbReference type="Gene3D" id="2.60.120.260">
    <property type="entry name" value="Galactose-binding domain-like"/>
    <property type="match status" value="1"/>
</dbReference>
<dbReference type="SUPFAM" id="SSF51445">
    <property type="entry name" value="(Trans)glycosidases"/>
    <property type="match status" value="1"/>
</dbReference>
<dbReference type="InterPro" id="IPR006103">
    <property type="entry name" value="Glyco_hydro_2_cat"/>
</dbReference>
<evidence type="ECO:0000313" key="7">
    <source>
        <dbReference type="EMBL" id="HIX56446.1"/>
    </source>
</evidence>
<dbReference type="GO" id="GO:0019391">
    <property type="term" value="P:glucuronoside catabolic process"/>
    <property type="evidence" value="ECO:0007669"/>
    <property type="project" value="TreeGrafter"/>
</dbReference>
<evidence type="ECO:0000256" key="3">
    <source>
        <dbReference type="ARBA" id="ARBA00023295"/>
    </source>
</evidence>
<feature type="domain" description="Glycosyl hydrolases family 2 sugar binding" evidence="6">
    <location>
        <begin position="12"/>
        <end position="197"/>
    </location>
</feature>